<gene>
    <name evidence="2" type="ORF">BCR34DRAFT_439800</name>
</gene>
<dbReference type="Pfam" id="PF00069">
    <property type="entry name" value="Pkinase"/>
    <property type="match status" value="1"/>
</dbReference>
<keyword evidence="3" id="KW-1185">Reference proteome</keyword>
<protein>
    <recommendedName>
        <fullName evidence="1">Protein kinase domain-containing protein</fullName>
    </recommendedName>
</protein>
<accession>A0A1Y1Y2Z2</accession>
<dbReference type="InterPro" id="IPR011009">
    <property type="entry name" value="Kinase-like_dom_sf"/>
</dbReference>
<sequence>IAKAVQYVHDHGIRHSDIGGRNILLDSSRTVLLCDFARSSIDRNPPRVRAEEGFKHLVLKENWKGTMQSELHALGSTIYEIITSKRPY</sequence>
<evidence type="ECO:0000313" key="3">
    <source>
        <dbReference type="Proteomes" id="UP000193144"/>
    </source>
</evidence>
<name>A0A1Y1Y2Z2_9PLEO</name>
<feature type="non-terminal residue" evidence="2">
    <location>
        <position position="88"/>
    </location>
</feature>
<dbReference type="AlphaFoldDB" id="A0A1Y1Y2Z2"/>
<dbReference type="Gene3D" id="1.10.510.10">
    <property type="entry name" value="Transferase(Phosphotransferase) domain 1"/>
    <property type="match status" value="1"/>
</dbReference>
<evidence type="ECO:0000259" key="1">
    <source>
        <dbReference type="PROSITE" id="PS50011"/>
    </source>
</evidence>
<dbReference type="GO" id="GO:0004672">
    <property type="term" value="F:protein kinase activity"/>
    <property type="evidence" value="ECO:0007669"/>
    <property type="project" value="InterPro"/>
</dbReference>
<dbReference type="GO" id="GO:0005524">
    <property type="term" value="F:ATP binding"/>
    <property type="evidence" value="ECO:0007669"/>
    <property type="project" value="InterPro"/>
</dbReference>
<dbReference type="OrthoDB" id="1668230at2759"/>
<dbReference type="PROSITE" id="PS50011">
    <property type="entry name" value="PROTEIN_KINASE_DOM"/>
    <property type="match status" value="1"/>
</dbReference>
<dbReference type="Proteomes" id="UP000193144">
    <property type="component" value="Unassembled WGS sequence"/>
</dbReference>
<feature type="domain" description="Protein kinase" evidence="1">
    <location>
        <begin position="1"/>
        <end position="88"/>
    </location>
</feature>
<comment type="caution">
    <text evidence="2">The sequence shown here is derived from an EMBL/GenBank/DDBJ whole genome shotgun (WGS) entry which is preliminary data.</text>
</comment>
<proteinExistence type="predicted"/>
<evidence type="ECO:0000313" key="2">
    <source>
        <dbReference type="EMBL" id="ORX92387.1"/>
    </source>
</evidence>
<dbReference type="STRING" id="1231657.A0A1Y1Y2Z2"/>
<feature type="non-terminal residue" evidence="2">
    <location>
        <position position="1"/>
    </location>
</feature>
<dbReference type="SUPFAM" id="SSF56112">
    <property type="entry name" value="Protein kinase-like (PK-like)"/>
    <property type="match status" value="1"/>
</dbReference>
<dbReference type="InterPro" id="IPR000719">
    <property type="entry name" value="Prot_kinase_dom"/>
</dbReference>
<dbReference type="EMBL" id="MCFA01000395">
    <property type="protein sequence ID" value="ORX92387.1"/>
    <property type="molecule type" value="Genomic_DNA"/>
</dbReference>
<organism evidence="2 3">
    <name type="scientific">Clohesyomyces aquaticus</name>
    <dbReference type="NCBI Taxonomy" id="1231657"/>
    <lineage>
        <taxon>Eukaryota</taxon>
        <taxon>Fungi</taxon>
        <taxon>Dikarya</taxon>
        <taxon>Ascomycota</taxon>
        <taxon>Pezizomycotina</taxon>
        <taxon>Dothideomycetes</taxon>
        <taxon>Pleosporomycetidae</taxon>
        <taxon>Pleosporales</taxon>
        <taxon>Lindgomycetaceae</taxon>
        <taxon>Clohesyomyces</taxon>
    </lineage>
</organism>
<reference evidence="2 3" key="1">
    <citation type="submission" date="2016-07" db="EMBL/GenBank/DDBJ databases">
        <title>Pervasive Adenine N6-methylation of Active Genes in Fungi.</title>
        <authorList>
            <consortium name="DOE Joint Genome Institute"/>
            <person name="Mondo S.J."/>
            <person name="Dannebaum R.O."/>
            <person name="Kuo R.C."/>
            <person name="Labutti K."/>
            <person name="Haridas S."/>
            <person name="Kuo A."/>
            <person name="Salamov A."/>
            <person name="Ahrendt S.R."/>
            <person name="Lipzen A."/>
            <person name="Sullivan W."/>
            <person name="Andreopoulos W.B."/>
            <person name="Clum A."/>
            <person name="Lindquist E."/>
            <person name="Daum C."/>
            <person name="Ramamoorthy G.K."/>
            <person name="Gryganskyi A."/>
            <person name="Culley D."/>
            <person name="Magnuson J.K."/>
            <person name="James T.Y."/>
            <person name="O'Malley M.A."/>
            <person name="Stajich J.E."/>
            <person name="Spatafora J.W."/>
            <person name="Visel A."/>
            <person name="Grigoriev I.V."/>
        </authorList>
    </citation>
    <scope>NUCLEOTIDE SEQUENCE [LARGE SCALE GENOMIC DNA]</scope>
    <source>
        <strain evidence="2 3">CBS 115471</strain>
    </source>
</reference>